<keyword evidence="4" id="KW-0460">Magnesium</keyword>
<evidence type="ECO:0000256" key="1">
    <source>
        <dbReference type="ARBA" id="ARBA00022679"/>
    </source>
</evidence>
<dbReference type="EC" id="2.7.1.147" evidence="7"/>
<dbReference type="GO" id="GO:0043843">
    <property type="term" value="F:ADP-specific glucokinase activity"/>
    <property type="evidence" value="ECO:0007669"/>
    <property type="project" value="UniProtKB-EC"/>
</dbReference>
<dbReference type="Proteomes" id="UP000755585">
    <property type="component" value="Unassembled WGS sequence"/>
</dbReference>
<evidence type="ECO:0000256" key="5">
    <source>
        <dbReference type="ARBA" id="ARBA00023152"/>
    </source>
</evidence>
<accession>A0ABS4UJ45</accession>
<dbReference type="GO" id="GO:0043844">
    <property type="term" value="F:ADP-specific phosphofructokinase activity"/>
    <property type="evidence" value="ECO:0007669"/>
    <property type="project" value="UniProtKB-EC"/>
</dbReference>
<evidence type="ECO:0000313" key="8">
    <source>
        <dbReference type="Proteomes" id="UP000755585"/>
    </source>
</evidence>
<dbReference type="InterPro" id="IPR007666">
    <property type="entry name" value="ADP_PFK/GK"/>
</dbReference>
<evidence type="ECO:0000256" key="2">
    <source>
        <dbReference type="ARBA" id="ARBA00022723"/>
    </source>
</evidence>
<gene>
    <name evidence="7" type="ORF">JOF29_002759</name>
</gene>
<organism evidence="7 8">
    <name type="scientific">Kribbella aluminosa</name>
    <dbReference type="NCBI Taxonomy" id="416017"/>
    <lineage>
        <taxon>Bacteria</taxon>
        <taxon>Bacillati</taxon>
        <taxon>Actinomycetota</taxon>
        <taxon>Actinomycetes</taxon>
        <taxon>Propionibacteriales</taxon>
        <taxon>Kribbellaceae</taxon>
        <taxon>Kribbella</taxon>
    </lineage>
</organism>
<sequence length="329" mass="34735">MFIDDPLGERHLTDLVGEPARHQPGGTSLQACWSWASIGLRPLLSLADRSPRQLAVVDPNIRLATPGGVSPAGDLQPEPGDVSRPANHALEFTAGTEAAGVRIDRSSRITVVFQRKALQHDPHFDVLSPTISAGVGLVSGLNGLGSGRSAALSRVVGVLDAWREAGVPTVHLELAEYRSVAELGEVLAAVAPYIHSIGMSQDEFQALVGPGRDIGREAAGFADHHGVSRVVVHSDRWALSVHTSDPERERLALIAGCLAAACRAESGRPLGRWRVPSRSDFASGIPAETSSDGWRTTVASSPYLTRPHSTIGLGDTFVSGHLLVHAANS</sequence>
<protein>
    <submittedName>
        <fullName evidence="7">ADP-dependent phosphofructokinase/glucokinase</fullName>
        <ecNumber evidence="7">2.7.1.146</ecNumber>
        <ecNumber evidence="7">2.7.1.147</ecNumber>
    </submittedName>
</protein>
<keyword evidence="3" id="KW-0418">Kinase</keyword>
<dbReference type="EC" id="2.7.1.146" evidence="7"/>
<dbReference type="RefSeq" id="WP_209694553.1">
    <property type="nucleotide sequence ID" value="NZ_BAAAVU010000013.1"/>
</dbReference>
<keyword evidence="5" id="KW-0324">Glycolysis</keyword>
<evidence type="ECO:0000256" key="6">
    <source>
        <dbReference type="SAM" id="MobiDB-lite"/>
    </source>
</evidence>
<evidence type="ECO:0000313" key="7">
    <source>
        <dbReference type="EMBL" id="MBP2351676.1"/>
    </source>
</evidence>
<evidence type="ECO:0000256" key="3">
    <source>
        <dbReference type="ARBA" id="ARBA00022777"/>
    </source>
</evidence>
<dbReference type="Gene3D" id="3.40.1190.20">
    <property type="match status" value="1"/>
</dbReference>
<reference evidence="7 8" key="1">
    <citation type="submission" date="2021-03" db="EMBL/GenBank/DDBJ databases">
        <title>Sequencing the genomes of 1000 actinobacteria strains.</title>
        <authorList>
            <person name="Klenk H.-P."/>
        </authorList>
    </citation>
    <scope>NUCLEOTIDE SEQUENCE [LARGE SCALE GENOMIC DNA]</scope>
    <source>
        <strain evidence="7 8">DSM 18824</strain>
    </source>
</reference>
<dbReference type="SUPFAM" id="SSF53613">
    <property type="entry name" value="Ribokinase-like"/>
    <property type="match status" value="1"/>
</dbReference>
<keyword evidence="8" id="KW-1185">Reference proteome</keyword>
<dbReference type="EMBL" id="JAGINT010000001">
    <property type="protein sequence ID" value="MBP2351676.1"/>
    <property type="molecule type" value="Genomic_DNA"/>
</dbReference>
<dbReference type="InterPro" id="IPR029056">
    <property type="entry name" value="Ribokinase-like"/>
</dbReference>
<proteinExistence type="predicted"/>
<comment type="caution">
    <text evidence="7">The sequence shown here is derived from an EMBL/GenBank/DDBJ whole genome shotgun (WGS) entry which is preliminary data.</text>
</comment>
<name>A0ABS4UJ45_9ACTN</name>
<feature type="region of interest" description="Disordered" evidence="6">
    <location>
        <begin position="66"/>
        <end position="86"/>
    </location>
</feature>
<dbReference type="Pfam" id="PF04587">
    <property type="entry name" value="ADP_PFK_GK"/>
    <property type="match status" value="1"/>
</dbReference>
<keyword evidence="2" id="KW-0479">Metal-binding</keyword>
<evidence type="ECO:0000256" key="4">
    <source>
        <dbReference type="ARBA" id="ARBA00022842"/>
    </source>
</evidence>
<keyword evidence="1 7" id="KW-0808">Transferase</keyword>